<keyword evidence="6" id="KW-0731">Sigma factor</keyword>
<dbReference type="PROSITE" id="PS00718">
    <property type="entry name" value="SIGMA54_2"/>
    <property type="match status" value="1"/>
</dbReference>
<evidence type="ECO:0000256" key="1">
    <source>
        <dbReference type="ARBA" id="ARBA00008798"/>
    </source>
</evidence>
<dbReference type="Proteomes" id="UP000002495">
    <property type="component" value="Chromosome"/>
</dbReference>
<dbReference type="PROSITE" id="PS50044">
    <property type="entry name" value="SIGMA54_3"/>
    <property type="match status" value="1"/>
</dbReference>
<dbReference type="KEGG" id="hhe:HH_1074"/>
<dbReference type="InterPro" id="IPR007634">
    <property type="entry name" value="RNA_pol_sigma_54_DNA-bd"/>
</dbReference>
<name>Q7VH93_HELHP</name>
<dbReference type="STRING" id="235279.HH_1074"/>
<dbReference type="InterPro" id="IPR007046">
    <property type="entry name" value="RNA_pol_sigma_54_core-bd"/>
</dbReference>
<dbReference type="GO" id="GO:0000428">
    <property type="term" value="C:DNA-directed RNA polymerase complex"/>
    <property type="evidence" value="ECO:0007669"/>
    <property type="project" value="UniProtKB-KW"/>
</dbReference>
<dbReference type="GO" id="GO:0003677">
    <property type="term" value="F:DNA binding"/>
    <property type="evidence" value="ECO:0007669"/>
    <property type="project" value="UniProtKB-KW"/>
</dbReference>
<sequence>MSVGGKLRSNLNIKTRLSTTLKSWLPILQSGVMELEETLNAIVEENPYASVQSQMTQSLQSKSYKKSHLSSNTSNDRFESIHISQQSLYEVLEEQIDSTLFPTEISRTIALKIVENLNDEGYLDTAVGEIACELGLNEEDVERVRQRFAYLEPYGVGAKDVIESFLFQLSNTELEGESYDLAACVIRDLQNHSKYKNHAAYNEVMKIIKSFRNPPAIEFGAKEAEVIPDIFIFERVKTDALKNTTYELEVSINDVYYPKILIEEKIKGIEAHKESAEFLKTKLKEAKDLVDALDMRKATILKIAIALRENQYDFFMGGEIRPMKLKDIAQDLGYAPSTISRAIANKYLECDRGIFPIKSFFTAAIDGDTSNASIKDFILNLIKNEDRKKPLSDLKILKSVEQKFALKMVRRTITKYRQQLNIASSSERKKLYEMSV</sequence>
<evidence type="ECO:0000256" key="2">
    <source>
        <dbReference type="ARBA" id="ARBA00022478"/>
    </source>
</evidence>
<dbReference type="PRINTS" id="PR00045">
    <property type="entry name" value="SIGMA54FCT"/>
</dbReference>
<evidence type="ECO:0000259" key="11">
    <source>
        <dbReference type="Pfam" id="PF04963"/>
    </source>
</evidence>
<feature type="domain" description="RNA polymerase sigma factor 54 DNA-binding" evidence="10">
    <location>
        <begin position="277"/>
        <end position="430"/>
    </location>
</feature>
<evidence type="ECO:0000313" key="12">
    <source>
        <dbReference type="EMBL" id="AAP77671.1"/>
    </source>
</evidence>
<evidence type="ECO:0000256" key="4">
    <source>
        <dbReference type="ARBA" id="ARBA00022695"/>
    </source>
</evidence>
<dbReference type="InterPro" id="IPR038709">
    <property type="entry name" value="RpoN_core-bd_sf"/>
</dbReference>
<dbReference type="NCBIfam" id="NF004602">
    <property type="entry name" value="PRK05932.2-4"/>
    <property type="match status" value="1"/>
</dbReference>
<dbReference type="RefSeq" id="WP_011115914.1">
    <property type="nucleotide sequence ID" value="NC_004917.1"/>
</dbReference>
<organism evidence="12 13">
    <name type="scientific">Helicobacter hepaticus (strain ATCC 51449 / 3B1)</name>
    <dbReference type="NCBI Taxonomy" id="235279"/>
    <lineage>
        <taxon>Bacteria</taxon>
        <taxon>Pseudomonadati</taxon>
        <taxon>Campylobacterota</taxon>
        <taxon>Epsilonproteobacteria</taxon>
        <taxon>Campylobacterales</taxon>
        <taxon>Helicobacteraceae</taxon>
        <taxon>Helicobacter</taxon>
    </lineage>
</organism>
<dbReference type="Pfam" id="PF00309">
    <property type="entry name" value="Sigma54_AID"/>
    <property type="match status" value="1"/>
</dbReference>
<dbReference type="eggNOG" id="COG1508">
    <property type="taxonomic scope" value="Bacteria"/>
</dbReference>
<keyword evidence="4" id="KW-0548">Nucleotidyltransferase</keyword>
<dbReference type="GO" id="GO:0006352">
    <property type="term" value="P:DNA-templated transcription initiation"/>
    <property type="evidence" value="ECO:0007669"/>
    <property type="project" value="InterPro"/>
</dbReference>
<keyword evidence="8" id="KW-0804">Transcription</keyword>
<evidence type="ECO:0000259" key="10">
    <source>
        <dbReference type="Pfam" id="PF04552"/>
    </source>
</evidence>
<evidence type="ECO:0000256" key="3">
    <source>
        <dbReference type="ARBA" id="ARBA00022679"/>
    </source>
</evidence>
<keyword evidence="7" id="KW-0238">DNA-binding</keyword>
<dbReference type="GO" id="GO:0016779">
    <property type="term" value="F:nucleotidyltransferase activity"/>
    <property type="evidence" value="ECO:0007669"/>
    <property type="project" value="UniProtKB-KW"/>
</dbReference>
<feature type="coiled-coil region" evidence="9">
    <location>
        <begin position="269"/>
        <end position="296"/>
    </location>
</feature>
<evidence type="ECO:0000313" key="13">
    <source>
        <dbReference type="Proteomes" id="UP000002495"/>
    </source>
</evidence>
<keyword evidence="13" id="KW-1185">Reference proteome</keyword>
<accession>Q7VH93</accession>
<dbReference type="GO" id="GO:0001216">
    <property type="term" value="F:DNA-binding transcription activator activity"/>
    <property type="evidence" value="ECO:0007669"/>
    <property type="project" value="InterPro"/>
</dbReference>
<reference evidence="12 13" key="1">
    <citation type="journal article" date="2003" name="Proc. Natl. Acad. Sci. U.S.A.">
        <title>The complete genome sequence of the carcinogenic bacterium Helicobacter hepaticus.</title>
        <authorList>
            <person name="Suerbaum S."/>
            <person name="Josenhans C."/>
            <person name="Sterzenbach T."/>
            <person name="Drescher B."/>
            <person name="Brandt P."/>
            <person name="Bell M."/>
            <person name="Droege M."/>
            <person name="Fartmann B."/>
            <person name="Fischer H.-P."/>
            <person name="Ge Z."/>
            <person name="Hoerster A."/>
            <person name="Holland R."/>
            <person name="Klein K."/>
            <person name="Koenig J."/>
            <person name="Macko L."/>
            <person name="Mendz G.L."/>
            <person name="Nyakatura G."/>
            <person name="Schauer D.B."/>
            <person name="Shen Z."/>
            <person name="Weber J."/>
            <person name="Frosch M."/>
            <person name="Fox J.G."/>
        </authorList>
    </citation>
    <scope>NUCLEOTIDE SEQUENCE [LARGE SCALE GENOMIC DNA]</scope>
    <source>
        <strain evidence="13">ATCC 51449 / 3B1</strain>
    </source>
</reference>
<feature type="domain" description="RNA polymerase sigma factor 54 core-binding" evidence="11">
    <location>
        <begin position="78"/>
        <end position="264"/>
    </location>
</feature>
<proteinExistence type="inferred from homology"/>
<dbReference type="HOGENOM" id="CLU_020569_1_0_7"/>
<evidence type="ECO:0000256" key="9">
    <source>
        <dbReference type="SAM" id="Coils"/>
    </source>
</evidence>
<gene>
    <name evidence="12" type="primary">rpoN</name>
    <name evidence="12" type="ordered locus">HH_1074</name>
</gene>
<evidence type="ECO:0000256" key="5">
    <source>
        <dbReference type="ARBA" id="ARBA00023015"/>
    </source>
</evidence>
<dbReference type="EMBL" id="AE017125">
    <property type="protein sequence ID" value="AAP77671.1"/>
    <property type="molecule type" value="Genomic_DNA"/>
</dbReference>
<dbReference type="Gene3D" id="1.10.10.1330">
    <property type="entry name" value="RNA polymerase sigma-54 factor, core-binding domain"/>
    <property type="match status" value="1"/>
</dbReference>
<dbReference type="NCBIfam" id="TIGR02395">
    <property type="entry name" value="rpoN_sigma"/>
    <property type="match status" value="1"/>
</dbReference>
<dbReference type="Pfam" id="PF04552">
    <property type="entry name" value="Sigma54_DBD"/>
    <property type="match status" value="1"/>
</dbReference>
<dbReference type="Gene3D" id="1.10.10.60">
    <property type="entry name" value="Homeodomain-like"/>
    <property type="match status" value="1"/>
</dbReference>
<dbReference type="Pfam" id="PF04963">
    <property type="entry name" value="Sigma54_CBD"/>
    <property type="match status" value="1"/>
</dbReference>
<evidence type="ECO:0000256" key="6">
    <source>
        <dbReference type="ARBA" id="ARBA00023082"/>
    </source>
</evidence>
<protein>
    <submittedName>
        <fullName evidence="12">RNA polymerase sigma 54 factor</fullName>
    </submittedName>
</protein>
<evidence type="ECO:0000256" key="7">
    <source>
        <dbReference type="ARBA" id="ARBA00023125"/>
    </source>
</evidence>
<dbReference type="InterPro" id="IPR000394">
    <property type="entry name" value="RNA_pol_sigma_54"/>
</dbReference>
<dbReference type="PANTHER" id="PTHR32248:SF4">
    <property type="entry name" value="RNA POLYMERASE SIGMA-54 FACTOR"/>
    <property type="match status" value="1"/>
</dbReference>
<dbReference type="PANTHER" id="PTHR32248">
    <property type="entry name" value="RNA POLYMERASE SIGMA-54 FACTOR"/>
    <property type="match status" value="1"/>
</dbReference>
<keyword evidence="9" id="KW-0175">Coiled coil</keyword>
<dbReference type="GO" id="GO:0016987">
    <property type="term" value="F:sigma factor activity"/>
    <property type="evidence" value="ECO:0007669"/>
    <property type="project" value="UniProtKB-KW"/>
</dbReference>
<dbReference type="OrthoDB" id="9814402at2"/>
<keyword evidence="3" id="KW-0808">Transferase</keyword>
<keyword evidence="2" id="KW-0240">DNA-directed RNA polymerase</keyword>
<keyword evidence="5" id="KW-0805">Transcription regulation</keyword>
<comment type="similarity">
    <text evidence="1">Belongs to the sigma-54 factor family.</text>
</comment>
<dbReference type="PIRSF" id="PIRSF000774">
    <property type="entry name" value="RpoN"/>
    <property type="match status" value="1"/>
</dbReference>
<evidence type="ECO:0000256" key="8">
    <source>
        <dbReference type="ARBA" id="ARBA00023163"/>
    </source>
</evidence>
<dbReference type="AlphaFoldDB" id="Q7VH93"/>